<keyword evidence="4 10" id="KW-0812">Transmembrane</keyword>
<feature type="transmembrane region" description="Helical" evidence="10">
    <location>
        <begin position="172"/>
        <end position="192"/>
    </location>
</feature>
<feature type="transmembrane region" description="Helical" evidence="10">
    <location>
        <begin position="339"/>
        <end position="360"/>
    </location>
</feature>
<dbReference type="Proteomes" id="UP001145021">
    <property type="component" value="Unassembled WGS sequence"/>
</dbReference>
<comment type="function">
    <text evidence="9 10">Intramembrane glycolipid transporter that operates in the biosynthetic pathway of dolichol-linked oligosaccharides, the glycan precursors employed in protein asparagine (N)-glycosylation. The sequential addition of sugars to dolichol pyrophosphate produces dolichol-linked oligosaccharides containing fourteen sugars, including two GlcNAcs, nine mannoses and three glucoses. Once assembled, the oligosaccharide is transferred from the lipid to nascent proteins by oligosaccharyltransferases. The assembly of dolichol-linked oligosaccharides begins on the cytosolic side of the endoplasmic reticulum membrane and finishes in its lumen. RFT1 could mediate the translocation of the cytosolically oriented intermediate DolPP-GlcNAc2Man5, produced by ALG11, into the ER lumen where dolichol-linked oligosaccharides assembly continues. However, the intramembrane lipid transporter activity could not be confirmed in vitro.</text>
</comment>
<feature type="transmembrane region" description="Helical" evidence="10">
    <location>
        <begin position="502"/>
        <end position="522"/>
    </location>
</feature>
<gene>
    <name evidence="11" type="primary">RFT1</name>
    <name evidence="11" type="ORF">LPJ64_005726</name>
</gene>
<organism evidence="11 12">
    <name type="scientific">Coemansia asiatica</name>
    <dbReference type="NCBI Taxonomy" id="1052880"/>
    <lineage>
        <taxon>Eukaryota</taxon>
        <taxon>Fungi</taxon>
        <taxon>Fungi incertae sedis</taxon>
        <taxon>Zoopagomycota</taxon>
        <taxon>Kickxellomycotina</taxon>
        <taxon>Kickxellomycetes</taxon>
        <taxon>Kickxellales</taxon>
        <taxon>Kickxellaceae</taxon>
        <taxon>Coemansia</taxon>
    </lineage>
</organism>
<comment type="subcellular location">
    <subcellularLocation>
        <location evidence="1 10">Endoplasmic reticulum membrane</location>
        <topology evidence="1 10">Multi-pass membrane protein</topology>
    </subcellularLocation>
</comment>
<dbReference type="EMBL" id="JANBOH010000402">
    <property type="protein sequence ID" value="KAJ1642430.1"/>
    <property type="molecule type" value="Genomic_DNA"/>
</dbReference>
<reference evidence="11" key="1">
    <citation type="submission" date="2022-07" db="EMBL/GenBank/DDBJ databases">
        <title>Phylogenomic reconstructions and comparative analyses of Kickxellomycotina fungi.</title>
        <authorList>
            <person name="Reynolds N.K."/>
            <person name="Stajich J.E."/>
            <person name="Barry K."/>
            <person name="Grigoriev I.V."/>
            <person name="Crous P."/>
            <person name="Smith M.E."/>
        </authorList>
    </citation>
    <scope>NUCLEOTIDE SEQUENCE</scope>
    <source>
        <strain evidence="11">NBRC 105413</strain>
    </source>
</reference>
<evidence type="ECO:0000256" key="6">
    <source>
        <dbReference type="ARBA" id="ARBA00022989"/>
    </source>
</evidence>
<evidence type="ECO:0000256" key="5">
    <source>
        <dbReference type="ARBA" id="ARBA00022824"/>
    </source>
</evidence>
<feature type="transmembrane region" description="Helical" evidence="10">
    <location>
        <begin position="402"/>
        <end position="424"/>
    </location>
</feature>
<evidence type="ECO:0000256" key="9">
    <source>
        <dbReference type="ARBA" id="ARBA00045912"/>
    </source>
</evidence>
<dbReference type="PANTHER" id="PTHR13117">
    <property type="entry name" value="ENDOPLASMIC RETICULUM MULTISPAN TRANSMEMBRANE PROTEIN-RELATED"/>
    <property type="match status" value="1"/>
</dbReference>
<keyword evidence="7 10" id="KW-0472">Membrane</keyword>
<keyword evidence="10" id="KW-0813">Transport</keyword>
<comment type="similarity">
    <text evidence="3 10">Belongs to the RFT1 family.</text>
</comment>
<dbReference type="InterPro" id="IPR007594">
    <property type="entry name" value="RFT1"/>
</dbReference>
<dbReference type="AlphaFoldDB" id="A0A9W7XGH6"/>
<evidence type="ECO:0000256" key="10">
    <source>
        <dbReference type="RuleBase" id="RU365067"/>
    </source>
</evidence>
<keyword evidence="5 10" id="KW-0256">Endoplasmic reticulum</keyword>
<dbReference type="GO" id="GO:0005789">
    <property type="term" value="C:endoplasmic reticulum membrane"/>
    <property type="evidence" value="ECO:0007669"/>
    <property type="project" value="UniProtKB-SubCell"/>
</dbReference>
<dbReference type="GO" id="GO:0034203">
    <property type="term" value="P:glycolipid translocation"/>
    <property type="evidence" value="ECO:0007669"/>
    <property type="project" value="TreeGrafter"/>
</dbReference>
<feature type="transmembrane region" description="Helical" evidence="10">
    <location>
        <begin position="204"/>
        <end position="225"/>
    </location>
</feature>
<evidence type="ECO:0000256" key="3">
    <source>
        <dbReference type="ARBA" id="ARBA00010288"/>
    </source>
</evidence>
<proteinExistence type="inferred from homology"/>
<evidence type="ECO:0000313" key="11">
    <source>
        <dbReference type="EMBL" id="KAJ1642430.1"/>
    </source>
</evidence>
<keyword evidence="12" id="KW-1185">Reference proteome</keyword>
<evidence type="ECO:0000256" key="4">
    <source>
        <dbReference type="ARBA" id="ARBA00022692"/>
    </source>
</evidence>
<evidence type="ECO:0000256" key="7">
    <source>
        <dbReference type="ARBA" id="ARBA00023136"/>
    </source>
</evidence>
<evidence type="ECO:0000256" key="1">
    <source>
        <dbReference type="ARBA" id="ARBA00004477"/>
    </source>
</evidence>
<protein>
    <recommendedName>
        <fullName evidence="8 10">Man(5)GlcNAc(2)-PP-dolichol translocation protein RFT1</fullName>
    </recommendedName>
</protein>
<evidence type="ECO:0000313" key="12">
    <source>
        <dbReference type="Proteomes" id="UP001145021"/>
    </source>
</evidence>
<keyword evidence="6 10" id="KW-1133">Transmembrane helix</keyword>
<evidence type="ECO:0000256" key="8">
    <source>
        <dbReference type="ARBA" id="ARBA00044793"/>
    </source>
</evidence>
<sequence>MSHVKVHANDSKNMEAAAHNSSSAFAGAQYLMGLQLFVRLATFSTNAVAFRLAGSSAFGIASIKLELLLSTILFLSRESIRNALLRVEPEEDTQRPSVREQRIINAALVSIAIGGLLAGALYMVYGGDSQSTIPYFSESIAVYVLAAWVELLVEPLYVLSRSRVLFQLQARCESIAVSTKCAIVALILFLGHSGSADKENKFRLLAFALGQLGYAASIFISYAWLMKPILGYPVFRCYKPKRVSFDDGFWYIGRKMRSLIAVFMGQSFLKHVLTQGDSMAMSRLARDSDMGLFALVSNYASIPARILFLPLEEAARAVFTQSDARTAMNVLATLAKLQLLLGCLFCVFGGLYAPVVMPLIDNRNGTANAHVLSAYFMYLPVMGLNGFLEAFVHSIASKSQLLWVNVWMAGCSVVYISLSMLLLGAWDMGALGMVLANMINMSLRIAYCCWFAQKWFASCGIALPNVSRIVPHPIVLASCLIAAILSVVIIKSISQTTIIDRLAVLALGSALALIVLLAMWTFEKQFIQAAKEIKAGRTTIDKKRD</sequence>
<dbReference type="Pfam" id="PF04506">
    <property type="entry name" value="Rft-1"/>
    <property type="match status" value="1"/>
</dbReference>
<feature type="transmembrane region" description="Helical" evidence="10">
    <location>
        <begin position="103"/>
        <end position="125"/>
    </location>
</feature>
<feature type="transmembrane region" description="Helical" evidence="10">
    <location>
        <begin position="140"/>
        <end position="160"/>
    </location>
</feature>
<comment type="pathway">
    <text evidence="2">Protein modification; protein glycosylation.</text>
</comment>
<evidence type="ECO:0000256" key="2">
    <source>
        <dbReference type="ARBA" id="ARBA00004922"/>
    </source>
</evidence>
<dbReference type="PANTHER" id="PTHR13117:SF5">
    <property type="entry name" value="PROTEIN RFT1 HOMOLOG"/>
    <property type="match status" value="1"/>
</dbReference>
<feature type="transmembrane region" description="Helical" evidence="10">
    <location>
        <begin position="469"/>
        <end position="490"/>
    </location>
</feature>
<dbReference type="GO" id="GO:0006488">
    <property type="term" value="P:dolichol-linked oligosaccharide biosynthetic process"/>
    <property type="evidence" value="ECO:0007669"/>
    <property type="project" value="InterPro"/>
</dbReference>
<accession>A0A9W7XGH6</accession>
<comment type="caution">
    <text evidence="11">The sequence shown here is derived from an EMBL/GenBank/DDBJ whole genome shotgun (WGS) entry which is preliminary data.</text>
</comment>
<feature type="transmembrane region" description="Helical" evidence="10">
    <location>
        <begin position="372"/>
        <end position="396"/>
    </location>
</feature>
<name>A0A9W7XGH6_9FUNG</name>
<feature type="transmembrane region" description="Helical" evidence="10">
    <location>
        <begin position="57"/>
        <end position="76"/>
    </location>
</feature>